<name>A0ABY7QQN9_9FLAO</name>
<dbReference type="RefSeq" id="WP_271149796.1">
    <property type="nucleotide sequence ID" value="NZ_CP115859.1"/>
</dbReference>
<evidence type="ECO:0000313" key="3">
    <source>
        <dbReference type="EMBL" id="WBV61513.1"/>
    </source>
</evidence>
<evidence type="ECO:0000256" key="2">
    <source>
        <dbReference type="SAM" id="SignalP"/>
    </source>
</evidence>
<gene>
    <name evidence="3" type="ORF">PFY12_05170</name>
</gene>
<sequence>MKTNILLLFLLVFGCISAQKKTVRPAVKTIKKEVQATVEKSLLYNLLGKNIDNALMELDEKMSGKGYIFSGVKDDKKYVYTTDKKKTEEVYSYNKYFTISKGDSPIQIFLGANPDKTIYDIYINYENPEDGEAFKKEIGVESWKLIETKGAQSIYKNKEKFAVVGSNNIAAFIPESKYEPGLEIAPVLAILNSAPICVKKKEVYSNEGRFIDYLQEFYYKNGFKITVDQELRKETTYIYNPSKIALHTVLSKLQDLGYKERYKEERTQHRYFYNESSNSMIKATDDYLELYSLPDPASAYNDSHLKQQAITPYLLNDIYQDFPDQTVREQYLKDHFWDKASSDGTLNIFGRDSNDNIVRVWFYDNENFDKTWGGKFNISFQDGKAMNSLQFDNTALFARNESSNEGYYKFSTYYYDKNKYTASKTSYDVQQNVNKLAEQKLEAERKQREIEENERKARKNAELQQGLQSFTNQLLELYKK</sequence>
<proteinExistence type="predicted"/>
<reference evidence="3 4" key="1">
    <citation type="submission" date="2023-01" db="EMBL/GenBank/DDBJ databases">
        <title>Complete genome of Chryseobacterium camelliae VAN22-5A.</title>
        <authorList>
            <person name="Zong G."/>
            <person name="Cao G."/>
        </authorList>
    </citation>
    <scope>NUCLEOTIDE SEQUENCE [LARGE SCALE GENOMIC DNA]</scope>
    <source>
        <strain evidence="3 4">VAN22-5A</strain>
    </source>
</reference>
<keyword evidence="1" id="KW-0175">Coiled coil</keyword>
<organism evidence="3 4">
    <name type="scientific">Chryseobacterium camelliae</name>
    <dbReference type="NCBI Taxonomy" id="1265445"/>
    <lineage>
        <taxon>Bacteria</taxon>
        <taxon>Pseudomonadati</taxon>
        <taxon>Bacteroidota</taxon>
        <taxon>Flavobacteriia</taxon>
        <taxon>Flavobacteriales</taxon>
        <taxon>Weeksellaceae</taxon>
        <taxon>Chryseobacterium group</taxon>
        <taxon>Chryseobacterium</taxon>
    </lineage>
</organism>
<keyword evidence="4" id="KW-1185">Reference proteome</keyword>
<dbReference type="EMBL" id="CP115859">
    <property type="protein sequence ID" value="WBV61513.1"/>
    <property type="molecule type" value="Genomic_DNA"/>
</dbReference>
<accession>A0ABY7QQN9</accession>
<feature type="coiled-coil region" evidence="1">
    <location>
        <begin position="427"/>
        <end position="473"/>
    </location>
</feature>
<dbReference type="PROSITE" id="PS51257">
    <property type="entry name" value="PROKAR_LIPOPROTEIN"/>
    <property type="match status" value="1"/>
</dbReference>
<protein>
    <submittedName>
        <fullName evidence="3">Uncharacterized protein</fullName>
    </submittedName>
</protein>
<dbReference type="Proteomes" id="UP001210978">
    <property type="component" value="Chromosome"/>
</dbReference>
<feature type="chain" id="PRO_5046722782" evidence="2">
    <location>
        <begin position="21"/>
        <end position="480"/>
    </location>
</feature>
<keyword evidence="2" id="KW-0732">Signal</keyword>
<evidence type="ECO:0000313" key="4">
    <source>
        <dbReference type="Proteomes" id="UP001210978"/>
    </source>
</evidence>
<evidence type="ECO:0000256" key="1">
    <source>
        <dbReference type="SAM" id="Coils"/>
    </source>
</evidence>
<feature type="signal peptide" evidence="2">
    <location>
        <begin position="1"/>
        <end position="20"/>
    </location>
</feature>